<evidence type="ECO:0000256" key="6">
    <source>
        <dbReference type="SAM" id="Phobius"/>
    </source>
</evidence>
<comment type="subcellular location">
    <subcellularLocation>
        <location evidence="1">Cell membrane</location>
        <topology evidence="1">Multi-pass membrane protein</topology>
    </subcellularLocation>
</comment>
<dbReference type="Pfam" id="PF01895">
    <property type="entry name" value="PhoU"/>
    <property type="match status" value="2"/>
</dbReference>
<keyword evidence="4 6" id="KW-1133">Transmembrane helix</keyword>
<dbReference type="PANTHER" id="PTHR10010:SF46">
    <property type="entry name" value="SODIUM-DEPENDENT PHOSPHATE TRANSPORT PROTEIN 2B"/>
    <property type="match status" value="1"/>
</dbReference>
<dbReference type="RefSeq" id="WP_341877645.1">
    <property type="nucleotide sequence ID" value="NZ_CP121687.1"/>
</dbReference>
<evidence type="ECO:0000256" key="2">
    <source>
        <dbReference type="ARBA" id="ARBA00022475"/>
    </source>
</evidence>
<evidence type="ECO:0000256" key="1">
    <source>
        <dbReference type="ARBA" id="ARBA00004651"/>
    </source>
</evidence>
<dbReference type="InterPro" id="IPR003841">
    <property type="entry name" value="Na/Pi_transpt"/>
</dbReference>
<keyword evidence="5 6" id="KW-0472">Membrane</keyword>
<accession>A0ABZ2Y639</accession>
<dbReference type="NCBIfam" id="NF037997">
    <property type="entry name" value="Na_Pi_symport"/>
    <property type="match status" value="1"/>
</dbReference>
<protein>
    <submittedName>
        <fullName evidence="8">Na/Pi cotransporter family protein</fullName>
    </submittedName>
</protein>
<reference evidence="8 9" key="1">
    <citation type="submission" date="2023-03" db="EMBL/GenBank/DDBJ databases">
        <title>Novel Species.</title>
        <authorList>
            <person name="Ma S."/>
        </authorList>
    </citation>
    <scope>NUCLEOTIDE SEQUENCE [LARGE SCALE GENOMIC DNA]</scope>
    <source>
        <strain evidence="8 9">LIND6LT2</strain>
    </source>
</reference>
<dbReference type="Pfam" id="PF02690">
    <property type="entry name" value="Na_Pi_cotrans"/>
    <property type="match status" value="2"/>
</dbReference>
<feature type="transmembrane region" description="Helical" evidence="6">
    <location>
        <begin position="219"/>
        <end position="242"/>
    </location>
</feature>
<feature type="transmembrane region" description="Helical" evidence="6">
    <location>
        <begin position="6"/>
        <end position="29"/>
    </location>
</feature>
<evidence type="ECO:0000313" key="8">
    <source>
        <dbReference type="EMBL" id="WZL70685.1"/>
    </source>
</evidence>
<proteinExistence type="predicted"/>
<dbReference type="Gene3D" id="1.20.58.220">
    <property type="entry name" value="Phosphate transport system protein phou homolog 2, domain 2"/>
    <property type="match status" value="1"/>
</dbReference>
<organism evidence="8 9">
    <name type="scientific">Defluviitalea saccharophila</name>
    <dbReference type="NCBI Taxonomy" id="879970"/>
    <lineage>
        <taxon>Bacteria</taxon>
        <taxon>Bacillati</taxon>
        <taxon>Bacillota</taxon>
        <taxon>Clostridia</taxon>
        <taxon>Lachnospirales</taxon>
        <taxon>Defluviitaleaceae</taxon>
        <taxon>Defluviitalea</taxon>
    </lineage>
</organism>
<dbReference type="SUPFAM" id="SSF109755">
    <property type="entry name" value="PhoU-like"/>
    <property type="match status" value="1"/>
</dbReference>
<gene>
    <name evidence="8" type="ORF">QBE51_03910</name>
</gene>
<dbReference type="InterPro" id="IPR026022">
    <property type="entry name" value="PhoU_dom"/>
</dbReference>
<dbReference type="NCBIfam" id="TIGR00704">
    <property type="entry name" value="NaPi_cotrn_rel"/>
    <property type="match status" value="1"/>
</dbReference>
<name>A0ABZ2Y639_9FIRM</name>
<dbReference type="InterPro" id="IPR004633">
    <property type="entry name" value="NaPi_cotrn-rel/YqeW-like"/>
</dbReference>
<dbReference type="EMBL" id="CP121687">
    <property type="protein sequence ID" value="WZL70685.1"/>
    <property type="molecule type" value="Genomic_DNA"/>
</dbReference>
<feature type="transmembrane region" description="Helical" evidence="6">
    <location>
        <begin position="82"/>
        <end position="105"/>
    </location>
</feature>
<feature type="transmembrane region" description="Helical" evidence="6">
    <location>
        <begin position="254"/>
        <end position="275"/>
    </location>
</feature>
<feature type="transmembrane region" description="Helical" evidence="6">
    <location>
        <begin position="183"/>
        <end position="207"/>
    </location>
</feature>
<evidence type="ECO:0000256" key="5">
    <source>
        <dbReference type="ARBA" id="ARBA00023136"/>
    </source>
</evidence>
<feature type="domain" description="PhoU" evidence="7">
    <location>
        <begin position="458"/>
        <end position="540"/>
    </location>
</feature>
<keyword evidence="2" id="KW-1003">Cell membrane</keyword>
<evidence type="ECO:0000259" key="7">
    <source>
        <dbReference type="Pfam" id="PF01895"/>
    </source>
</evidence>
<feature type="transmembrane region" description="Helical" evidence="6">
    <location>
        <begin position="112"/>
        <end position="132"/>
    </location>
</feature>
<evidence type="ECO:0000256" key="3">
    <source>
        <dbReference type="ARBA" id="ARBA00022692"/>
    </source>
</evidence>
<dbReference type="Proteomes" id="UP001486565">
    <property type="component" value="Chromosome"/>
</dbReference>
<keyword evidence="9" id="KW-1185">Reference proteome</keyword>
<evidence type="ECO:0000313" key="9">
    <source>
        <dbReference type="Proteomes" id="UP001486565"/>
    </source>
</evidence>
<feature type="transmembrane region" description="Helical" evidence="6">
    <location>
        <begin position="49"/>
        <end position="76"/>
    </location>
</feature>
<keyword evidence="3 6" id="KW-0812">Transmembrane</keyword>
<evidence type="ECO:0000256" key="4">
    <source>
        <dbReference type="ARBA" id="ARBA00022989"/>
    </source>
</evidence>
<dbReference type="PANTHER" id="PTHR10010">
    <property type="entry name" value="SOLUTE CARRIER FAMILY 34 SODIUM PHOSPHATE , MEMBER 2-RELATED"/>
    <property type="match status" value="1"/>
</dbReference>
<dbReference type="InterPro" id="IPR038078">
    <property type="entry name" value="PhoU-like_sf"/>
</dbReference>
<feature type="transmembrane region" description="Helical" evidence="6">
    <location>
        <begin position="295"/>
        <end position="314"/>
    </location>
</feature>
<feature type="domain" description="PhoU" evidence="7">
    <location>
        <begin position="353"/>
        <end position="438"/>
    </location>
</feature>
<sequence>MGEYTKIIFALIGGLGLFIYGMQIMAEGLQKSAGNKMKKLLEILTNNRLMGVLVGAIVTAIIQSSSATTVMVVGFVNAGLMNLAQAAGVIMGANIGTTVTGWIVSSAEWAKFLNPSELAPLAIAIGVAMMLFAKKKTLKQIGEIVAGFGILFVGLEMMGDAVRPLRNSPVFAEAFLTLGKNPLLGIFAGFAVTAIIQSSSASVGILQTLAAASLVPWNAAVYIIMGQNIGTCVTALLSSIGATKIAKRAAYVHLLFNVIGTIIFSIVGITYFYFINPTFGAELISMTEISVVHTIFNIANTIILFPFGGMLVYLSGKLVRGKDEEDESGLRHLDERILETPTFAVENAIKEVVRMGQMAAENVKVAMEALLEKDEKKVEQVLKREKSINVLNRTITPYLVKISNSPINEKQGALVTGLLHIVGDIERVGDHAENIAELAQFAIEEKVQLSDSAVLELKTMSEKCIECFEDAIKAREESNAELAKTVEPHEDIVDKMEKELRQRHIDRLAKNACSATSGVVFLDVISNLERISDHASNIALSVLDEHGIKIKK</sequence>